<protein>
    <submittedName>
        <fullName evidence="1">Uncharacterized protein</fullName>
    </submittedName>
</protein>
<proteinExistence type="predicted"/>
<keyword evidence="2" id="KW-1185">Reference proteome</keyword>
<sequence length="150" mass="17432">MISIGSSNRKVDYKNIYEAIMGEVTKKSVYFDRVYTQPLGWARFIEENKCCNKYYLNLSNPELHNDGQIVFDFDLDQEDDPELEDAELLYCICNFEDSLKVFEVERNGGNGIRIQFVNAVAEFLTRGHGNIEIRRSFIIPLDTEMKNLLT</sequence>
<name>E4U0X9_SULKY</name>
<dbReference type="HOGENOM" id="CLU_1739594_0_0_7"/>
<accession>E4U0X9</accession>
<dbReference type="RefSeq" id="WP_013460578.1">
    <property type="nucleotide sequence ID" value="NC_014762.1"/>
</dbReference>
<dbReference type="AlphaFoldDB" id="E4U0X9"/>
<dbReference type="Proteomes" id="UP000008721">
    <property type="component" value="Chromosome"/>
</dbReference>
<dbReference type="KEGG" id="sku:Sulku_1720"/>
<reference evidence="1 2" key="1">
    <citation type="journal article" date="2012" name="Stand. Genomic Sci.">
        <title>Complete genome sequence of the sulfur compounds oxidizing chemolithoautotroph Sulfuricurvum kujiense type strain (YK-1(T)).</title>
        <authorList>
            <person name="Han C."/>
            <person name="Kotsyurbenko O."/>
            <person name="Chertkov O."/>
            <person name="Held B."/>
            <person name="Lapidus A."/>
            <person name="Nolan M."/>
            <person name="Lucas S."/>
            <person name="Hammon N."/>
            <person name="Deshpande S."/>
            <person name="Cheng J.F."/>
            <person name="Tapia R."/>
            <person name="Goodwin L.A."/>
            <person name="Pitluck S."/>
            <person name="Liolios K."/>
            <person name="Pagani I."/>
            <person name="Ivanova N."/>
            <person name="Mavromatis K."/>
            <person name="Mikhailova N."/>
            <person name="Pati A."/>
            <person name="Chen A."/>
            <person name="Palaniappan K."/>
            <person name="Land M."/>
            <person name="Hauser L."/>
            <person name="Chang Y.J."/>
            <person name="Jeffries C.D."/>
            <person name="Brambilla E.M."/>
            <person name="Rohde M."/>
            <person name="Spring S."/>
            <person name="Sikorski J."/>
            <person name="Goker M."/>
            <person name="Woyke T."/>
            <person name="Bristow J."/>
            <person name="Eisen J.A."/>
            <person name="Markowitz V."/>
            <person name="Hugenholtz P."/>
            <person name="Kyrpides N.C."/>
            <person name="Klenk H.P."/>
            <person name="Detter J.C."/>
        </authorList>
    </citation>
    <scope>NUCLEOTIDE SEQUENCE [LARGE SCALE GENOMIC DNA]</scope>
    <source>
        <strain evidence="2">ATCC BAA-921 / DSM 16994 / JCM 11577 / YK-1</strain>
    </source>
</reference>
<dbReference type="STRING" id="709032.Sulku_1720"/>
<organism evidence="1 2">
    <name type="scientific">Sulfuricurvum kujiense (strain ATCC BAA-921 / DSM 16994 / JCM 11577 / YK-1)</name>
    <dbReference type="NCBI Taxonomy" id="709032"/>
    <lineage>
        <taxon>Bacteria</taxon>
        <taxon>Pseudomonadati</taxon>
        <taxon>Campylobacterota</taxon>
        <taxon>Epsilonproteobacteria</taxon>
        <taxon>Campylobacterales</taxon>
        <taxon>Sulfurimonadaceae</taxon>
        <taxon>Sulfuricurvum</taxon>
    </lineage>
</organism>
<evidence type="ECO:0000313" key="1">
    <source>
        <dbReference type="EMBL" id="ADR34381.1"/>
    </source>
</evidence>
<gene>
    <name evidence="1" type="ordered locus">Sulku_1720</name>
</gene>
<dbReference type="EMBL" id="CP002355">
    <property type="protein sequence ID" value="ADR34381.1"/>
    <property type="molecule type" value="Genomic_DNA"/>
</dbReference>
<evidence type="ECO:0000313" key="2">
    <source>
        <dbReference type="Proteomes" id="UP000008721"/>
    </source>
</evidence>